<feature type="transmembrane region" description="Helical" evidence="5">
    <location>
        <begin position="260"/>
        <end position="286"/>
    </location>
</feature>
<dbReference type="RefSeq" id="WP_089291210.1">
    <property type="nucleotide sequence ID" value="NZ_BOMU01000007.1"/>
</dbReference>
<feature type="transmembrane region" description="Helical" evidence="5">
    <location>
        <begin position="132"/>
        <end position="154"/>
    </location>
</feature>
<evidence type="ECO:0000256" key="4">
    <source>
        <dbReference type="ARBA" id="ARBA00023136"/>
    </source>
</evidence>
<gene>
    <name evidence="7" type="ORF">SAMN06264365_101427</name>
</gene>
<accession>A0A238UZ39</accession>
<protein>
    <submittedName>
        <fullName evidence="7">ABC-2 type transport system permease protein</fullName>
    </submittedName>
</protein>
<feature type="transmembrane region" description="Helical" evidence="5">
    <location>
        <begin position="183"/>
        <end position="204"/>
    </location>
</feature>
<evidence type="ECO:0000256" key="5">
    <source>
        <dbReference type="SAM" id="Phobius"/>
    </source>
</evidence>
<dbReference type="GO" id="GO:0140359">
    <property type="term" value="F:ABC-type transporter activity"/>
    <property type="evidence" value="ECO:0007669"/>
    <property type="project" value="InterPro"/>
</dbReference>
<evidence type="ECO:0000256" key="1">
    <source>
        <dbReference type="ARBA" id="ARBA00004141"/>
    </source>
</evidence>
<organism evidence="7 8">
    <name type="scientific">Actinoplanes regularis</name>
    <dbReference type="NCBI Taxonomy" id="52697"/>
    <lineage>
        <taxon>Bacteria</taxon>
        <taxon>Bacillati</taxon>
        <taxon>Actinomycetota</taxon>
        <taxon>Actinomycetes</taxon>
        <taxon>Micromonosporales</taxon>
        <taxon>Micromonosporaceae</taxon>
        <taxon>Actinoplanes</taxon>
    </lineage>
</organism>
<evidence type="ECO:0000259" key="6">
    <source>
        <dbReference type="Pfam" id="PF12698"/>
    </source>
</evidence>
<evidence type="ECO:0000313" key="7">
    <source>
        <dbReference type="EMBL" id="SNR27562.1"/>
    </source>
</evidence>
<proteinExistence type="predicted"/>
<comment type="subcellular location">
    <subcellularLocation>
        <location evidence="1">Membrane</location>
        <topology evidence="1">Multi-pass membrane protein</topology>
    </subcellularLocation>
</comment>
<keyword evidence="3 5" id="KW-1133">Transmembrane helix</keyword>
<dbReference type="PANTHER" id="PTHR43471:SF3">
    <property type="entry name" value="ABC TRANSPORTER PERMEASE PROTEIN NATB"/>
    <property type="match status" value="1"/>
</dbReference>
<feature type="transmembrane region" description="Helical" evidence="5">
    <location>
        <begin position="23"/>
        <end position="45"/>
    </location>
</feature>
<dbReference type="AlphaFoldDB" id="A0A238UZ39"/>
<keyword evidence="2 5" id="KW-0812">Transmembrane</keyword>
<evidence type="ECO:0000256" key="3">
    <source>
        <dbReference type="ARBA" id="ARBA00022989"/>
    </source>
</evidence>
<dbReference type="OrthoDB" id="3268959at2"/>
<feature type="transmembrane region" description="Helical" evidence="5">
    <location>
        <begin position="306"/>
        <end position="331"/>
    </location>
</feature>
<name>A0A238UZ39_9ACTN</name>
<dbReference type="PANTHER" id="PTHR43471">
    <property type="entry name" value="ABC TRANSPORTER PERMEASE"/>
    <property type="match status" value="1"/>
</dbReference>
<reference evidence="7 8" key="1">
    <citation type="submission" date="2017-06" db="EMBL/GenBank/DDBJ databases">
        <authorList>
            <person name="Kim H.J."/>
            <person name="Triplett B.A."/>
        </authorList>
    </citation>
    <scope>NUCLEOTIDE SEQUENCE [LARGE SCALE GENOMIC DNA]</scope>
    <source>
        <strain evidence="7 8">DSM 43151</strain>
    </source>
</reference>
<dbReference type="InterPro" id="IPR013525">
    <property type="entry name" value="ABC2_TM"/>
</dbReference>
<feature type="domain" description="ABC-2 type transporter transmembrane" evidence="6">
    <location>
        <begin position="136"/>
        <end position="328"/>
    </location>
</feature>
<evidence type="ECO:0000313" key="8">
    <source>
        <dbReference type="Proteomes" id="UP000198415"/>
    </source>
</evidence>
<keyword evidence="4 5" id="KW-0472">Membrane</keyword>
<dbReference type="Proteomes" id="UP000198415">
    <property type="component" value="Unassembled WGS sequence"/>
</dbReference>
<dbReference type="EMBL" id="FZNR01000001">
    <property type="protein sequence ID" value="SNR27562.1"/>
    <property type="molecule type" value="Genomic_DNA"/>
</dbReference>
<dbReference type="GO" id="GO:0016020">
    <property type="term" value="C:membrane"/>
    <property type="evidence" value="ECO:0007669"/>
    <property type="project" value="UniProtKB-SubCell"/>
</dbReference>
<sequence length="351" mass="37078">MTTFEAAKLVAARELRVKLRDKAFLIGTGIFLVIVLASIMLPSLLNGGPDKVAVVDSASVSVLQEHGLEVQVVPDAATAEQLVRDGEVDAAVLPGPEVVAKDDRPGDVVRALSTEPPVRLLETSEVDPVLKVMVPLAFAMLFFFTSFTFGMQIAQSVTEEKQTRIVEILVSSVPVRALLAGKVVALTLLAFAQVALLAVVAIVGMSVTDAAPGLLSAVLPAIGWFLPFFVVGFVMLASLWAGVGALASRQEELASTTTPVQMLVLIPFFAVLSVPHDGVAMRVLSFVPFSSPLAMPIRLFDGGVPIWEPVVALALLVITALGMLAVGARVYSASLLKTQVKTSFLAALRRS</sequence>
<keyword evidence="8" id="KW-1185">Reference proteome</keyword>
<feature type="transmembrane region" description="Helical" evidence="5">
    <location>
        <begin position="224"/>
        <end position="248"/>
    </location>
</feature>
<dbReference type="Pfam" id="PF12698">
    <property type="entry name" value="ABC2_membrane_3"/>
    <property type="match status" value="1"/>
</dbReference>
<evidence type="ECO:0000256" key="2">
    <source>
        <dbReference type="ARBA" id="ARBA00022692"/>
    </source>
</evidence>